<dbReference type="Proteomes" id="UP000290439">
    <property type="component" value="Chromosome"/>
</dbReference>
<accession>A0A4U8VSV9</accession>
<name>A0A4U8VSV9_9NOCA</name>
<sequence length="202" mass="22617">MGDTLTVRRASEADRDEVIEAFGKCSDEVVTAWVLEGHPIEPFIDQHVPMIIDRGLKEDEIWIAGAGDDIWAVSIWQYVTSPERFVADAQEARAMREQAPDLSVARRLEALTSLLAAEHPREFPHRYLQVIVTVPEHRGKGAGAAILGDRLKVYTEQQVPAFLEASTERSSRLYARCGFEATGKTHPLPEKGPTLIPMWFQP</sequence>
<dbReference type="InterPro" id="IPR000182">
    <property type="entry name" value="GNAT_dom"/>
</dbReference>
<feature type="domain" description="N-acetyltransferase" evidence="1">
    <location>
        <begin position="51"/>
        <end position="202"/>
    </location>
</feature>
<dbReference type="EMBL" id="LR215973">
    <property type="protein sequence ID" value="VFA96656.1"/>
    <property type="molecule type" value="Genomic_DNA"/>
</dbReference>
<dbReference type="InterPro" id="IPR052523">
    <property type="entry name" value="Trichothecene_AcTrans"/>
</dbReference>
<evidence type="ECO:0000313" key="2">
    <source>
        <dbReference type="EMBL" id="VFA96656.1"/>
    </source>
</evidence>
<dbReference type="SUPFAM" id="SSF55729">
    <property type="entry name" value="Acyl-CoA N-acyltransferases (Nat)"/>
    <property type="match status" value="1"/>
</dbReference>
<protein>
    <recommendedName>
        <fullName evidence="1">N-acetyltransferase domain-containing protein</fullName>
    </recommendedName>
</protein>
<evidence type="ECO:0000259" key="1">
    <source>
        <dbReference type="PROSITE" id="PS51186"/>
    </source>
</evidence>
<dbReference type="GO" id="GO:0016747">
    <property type="term" value="F:acyltransferase activity, transferring groups other than amino-acyl groups"/>
    <property type="evidence" value="ECO:0007669"/>
    <property type="project" value="InterPro"/>
</dbReference>
<dbReference type="Pfam" id="PF13673">
    <property type="entry name" value="Acetyltransf_10"/>
    <property type="match status" value="1"/>
</dbReference>
<dbReference type="RefSeq" id="WP_130915749.1">
    <property type="nucleotide sequence ID" value="NZ_LR215973.1"/>
</dbReference>
<dbReference type="AlphaFoldDB" id="A0A4U8VSV9"/>
<evidence type="ECO:0000313" key="3">
    <source>
        <dbReference type="Proteomes" id="UP000290439"/>
    </source>
</evidence>
<dbReference type="PANTHER" id="PTHR42791:SF1">
    <property type="entry name" value="N-ACETYLTRANSFERASE DOMAIN-CONTAINING PROTEIN"/>
    <property type="match status" value="1"/>
</dbReference>
<dbReference type="PROSITE" id="PS51186">
    <property type="entry name" value="GNAT"/>
    <property type="match status" value="1"/>
</dbReference>
<dbReference type="Gene3D" id="3.40.630.30">
    <property type="match status" value="1"/>
</dbReference>
<organism evidence="2 3">
    <name type="scientific">Nocardia cyriacigeorgica</name>
    <dbReference type="NCBI Taxonomy" id="135487"/>
    <lineage>
        <taxon>Bacteria</taxon>
        <taxon>Bacillati</taxon>
        <taxon>Actinomycetota</taxon>
        <taxon>Actinomycetes</taxon>
        <taxon>Mycobacteriales</taxon>
        <taxon>Nocardiaceae</taxon>
        <taxon>Nocardia</taxon>
    </lineage>
</organism>
<dbReference type="InterPro" id="IPR016181">
    <property type="entry name" value="Acyl_CoA_acyltransferase"/>
</dbReference>
<reference evidence="2 3" key="1">
    <citation type="submission" date="2019-02" db="EMBL/GenBank/DDBJ databases">
        <authorList>
            <consortium name="Pathogen Informatics"/>
        </authorList>
    </citation>
    <scope>NUCLEOTIDE SEQUENCE [LARGE SCALE GENOMIC DNA]</scope>
    <source>
        <strain evidence="2 3">3012STDY6756504</strain>
    </source>
</reference>
<proteinExistence type="predicted"/>
<gene>
    <name evidence="2" type="ORF">NCTC10797_00410</name>
</gene>
<dbReference type="PANTHER" id="PTHR42791">
    <property type="entry name" value="GNAT FAMILY ACETYLTRANSFERASE"/>
    <property type="match status" value="1"/>
</dbReference>